<evidence type="ECO:0000313" key="2">
    <source>
        <dbReference type="Proteomes" id="UP000051697"/>
    </source>
</evidence>
<dbReference type="PATRIC" id="fig|1423778.4.peg.1508"/>
<dbReference type="RefSeq" id="WP_057890400.1">
    <property type="nucleotide sequence ID" value="NZ_AZFE01000032.1"/>
</dbReference>
<dbReference type="EMBL" id="AZFE01000032">
    <property type="protein sequence ID" value="KRL54674.1"/>
    <property type="molecule type" value="Genomic_DNA"/>
</dbReference>
<name>A0A0R1RK50_9LACO</name>
<dbReference type="AlphaFoldDB" id="A0A0R1RK50"/>
<protein>
    <recommendedName>
        <fullName evidence="3">Mga helix-turn-helix domain-containing protein</fullName>
    </recommendedName>
</protein>
<comment type="caution">
    <text evidence="1">The sequence shown here is derived from an EMBL/GenBank/DDBJ whole genome shotgun (WGS) entry which is preliminary data.</text>
</comment>
<keyword evidence="2" id="KW-1185">Reference proteome</keyword>
<dbReference type="OrthoDB" id="2143991at2"/>
<sequence>MNFSLFFEKDDAVKYHILVSFSEQQDMLISEADLMEQFELSTYKLRQAIELINVDLLEIGHEPATLIDNPEKGILKGVNVSNEILQIILLKYLQKSTIFSAFEYEFIYSNYMSKNTYIKNNFISKTTFYNASTQLQGVLKQSNFFESSEKKEDEEYLIRLHLFQFYYTAYNGLESPFPELDSLVNTIIDQIENSFNLNVTPTKQVKLESLIKIWLLRLKNQSFLQTMENSQFNIDDIHVQKLFPIAAIVKEELKITISQLELNYLLVFLVTQEYVDRSEFVMDNFTTDLSVSLTSLFMQELKASKMFSQVELVDFNKINDIINDIHIQFSTFFIEPTTFTSIEQLDFFHQTYPMFHEVITNFINLVREKKLIDFNNAESANLYFSYMFALINNIPSAALTDKVFICVDFSQGTLYSEYVINTLASFGNAHLIIETSPSSQTNIYLSDFRSRQLTKPTQIIWRNPPSPHDWSALGETIVAYTQLKNEKQI</sequence>
<gene>
    <name evidence="1" type="ORF">FC70_GL001472</name>
</gene>
<evidence type="ECO:0000313" key="1">
    <source>
        <dbReference type="EMBL" id="KRL54674.1"/>
    </source>
</evidence>
<reference evidence="1 2" key="1">
    <citation type="journal article" date="2015" name="Genome Announc.">
        <title>Expanding the biotechnology potential of lactobacilli through comparative genomics of 213 strains and associated genera.</title>
        <authorList>
            <person name="Sun Z."/>
            <person name="Harris H.M."/>
            <person name="McCann A."/>
            <person name="Guo C."/>
            <person name="Argimon S."/>
            <person name="Zhang W."/>
            <person name="Yang X."/>
            <person name="Jeffery I.B."/>
            <person name="Cooney J.C."/>
            <person name="Kagawa T.F."/>
            <person name="Liu W."/>
            <person name="Song Y."/>
            <person name="Salvetti E."/>
            <person name="Wrobel A."/>
            <person name="Rasinkangas P."/>
            <person name="Parkhill J."/>
            <person name="Rea M.C."/>
            <person name="O'Sullivan O."/>
            <person name="Ritari J."/>
            <person name="Douillard F.P."/>
            <person name="Paul Ross R."/>
            <person name="Yang R."/>
            <person name="Briner A.E."/>
            <person name="Felis G.E."/>
            <person name="de Vos W.M."/>
            <person name="Barrangou R."/>
            <person name="Klaenhammer T.R."/>
            <person name="Caufield P.W."/>
            <person name="Cui Y."/>
            <person name="Zhang H."/>
            <person name="O'Toole P.W."/>
        </authorList>
    </citation>
    <scope>NUCLEOTIDE SEQUENCE [LARGE SCALE GENOMIC DNA]</scope>
    <source>
        <strain evidence="1 2">DSM 15707</strain>
    </source>
</reference>
<proteinExistence type="predicted"/>
<accession>A0A0R1RK50</accession>
<dbReference type="Proteomes" id="UP000051697">
    <property type="component" value="Unassembled WGS sequence"/>
</dbReference>
<organism evidence="1 2">
    <name type="scientific">Paucilactobacillus oligofermentans DSM 15707 = LMG 22743</name>
    <dbReference type="NCBI Taxonomy" id="1423778"/>
    <lineage>
        <taxon>Bacteria</taxon>
        <taxon>Bacillati</taxon>
        <taxon>Bacillota</taxon>
        <taxon>Bacilli</taxon>
        <taxon>Lactobacillales</taxon>
        <taxon>Lactobacillaceae</taxon>
        <taxon>Paucilactobacillus</taxon>
    </lineage>
</organism>
<dbReference type="STRING" id="1423778.FC70_GL001472"/>
<evidence type="ECO:0008006" key="3">
    <source>
        <dbReference type="Google" id="ProtNLM"/>
    </source>
</evidence>